<organism evidence="2 3">
    <name type="scientific">Qingrenia yutianensis</name>
    <dbReference type="NCBI Taxonomy" id="2763676"/>
    <lineage>
        <taxon>Bacteria</taxon>
        <taxon>Bacillati</taxon>
        <taxon>Bacillota</taxon>
        <taxon>Clostridia</taxon>
        <taxon>Eubacteriales</taxon>
        <taxon>Oscillospiraceae</taxon>
        <taxon>Qingrenia</taxon>
    </lineage>
</organism>
<evidence type="ECO:0000313" key="2">
    <source>
        <dbReference type="EMBL" id="MBC8596124.1"/>
    </source>
</evidence>
<keyword evidence="3" id="KW-1185">Reference proteome</keyword>
<sequence>MLETIKEQVKSAVREVCEASKIQKGEIFVIGCSSSEITGGTIGKNSSEEVGKAVFGSAYEVLKEKGIYLAAQCCEHLNRALVVEKETAEKYFYPCVNAVPFVKAGGSFATAAYGGFENPCVVEKISAKAGIDIGETLIGMHIAPVCVPLRISVKKIGEANVICARSRLKFIGGVRAHYDENLM</sequence>
<dbReference type="HAMAP" id="MF_00800">
    <property type="entry name" value="UPF0340"/>
    <property type="match status" value="1"/>
</dbReference>
<dbReference type="InterPro" id="IPR006340">
    <property type="entry name" value="DUF436"/>
</dbReference>
<evidence type="ECO:0000313" key="3">
    <source>
        <dbReference type="Proteomes" id="UP000647416"/>
    </source>
</evidence>
<gene>
    <name evidence="2" type="ORF">H8706_04480</name>
</gene>
<dbReference type="EMBL" id="JACRTE010000004">
    <property type="protein sequence ID" value="MBC8596124.1"/>
    <property type="molecule type" value="Genomic_DNA"/>
</dbReference>
<comment type="similarity">
    <text evidence="1">Belongs to the UPF0340 family.</text>
</comment>
<dbReference type="PIRSF" id="PIRSF007510">
    <property type="entry name" value="UCP007510"/>
    <property type="match status" value="1"/>
</dbReference>
<dbReference type="Proteomes" id="UP000647416">
    <property type="component" value="Unassembled WGS sequence"/>
</dbReference>
<evidence type="ECO:0000256" key="1">
    <source>
        <dbReference type="HAMAP-Rule" id="MF_00800"/>
    </source>
</evidence>
<dbReference type="Gene3D" id="3.40.50.10360">
    <property type="entry name" value="Hypothetical protein TT1679"/>
    <property type="match status" value="1"/>
</dbReference>
<protein>
    <recommendedName>
        <fullName evidence="1">UPF0340 protein H8706_04480</fullName>
    </recommendedName>
</protein>
<reference evidence="2" key="1">
    <citation type="submission" date="2020-08" db="EMBL/GenBank/DDBJ databases">
        <title>Genome public.</title>
        <authorList>
            <person name="Liu C."/>
            <person name="Sun Q."/>
        </authorList>
    </citation>
    <scope>NUCLEOTIDE SEQUENCE</scope>
    <source>
        <strain evidence="2">NSJ-50</strain>
    </source>
</reference>
<name>A0A926FD48_9FIRM</name>
<dbReference type="AlphaFoldDB" id="A0A926FD48"/>
<comment type="caution">
    <text evidence="2">The sequence shown here is derived from an EMBL/GenBank/DDBJ whole genome shotgun (WGS) entry which is preliminary data.</text>
</comment>
<dbReference type="RefSeq" id="WP_262431671.1">
    <property type="nucleotide sequence ID" value="NZ_JACRTE010000004.1"/>
</dbReference>
<dbReference type="InterPro" id="IPR028345">
    <property type="entry name" value="Antibiotic_NAT-like"/>
</dbReference>
<accession>A0A926FD48</accession>
<dbReference type="Pfam" id="PF04260">
    <property type="entry name" value="DUF436"/>
    <property type="match status" value="1"/>
</dbReference>
<proteinExistence type="inferred from homology"/>
<dbReference type="NCBIfam" id="TIGR01440">
    <property type="entry name" value="TIGR01440 family protein"/>
    <property type="match status" value="1"/>
</dbReference>
<dbReference type="SUPFAM" id="SSF110710">
    <property type="entry name" value="TTHA0583/YokD-like"/>
    <property type="match status" value="1"/>
</dbReference>